<evidence type="ECO:0000313" key="4">
    <source>
        <dbReference type="Proteomes" id="UP000250143"/>
    </source>
</evidence>
<keyword evidence="1" id="KW-0812">Transmembrane</keyword>
<dbReference type="KEGG" id="lmur:CPS94_00240"/>
<keyword evidence="4" id="KW-1185">Reference proteome</keyword>
<dbReference type="Proteomes" id="UP000250143">
    <property type="component" value="Chromosome"/>
</dbReference>
<protein>
    <submittedName>
        <fullName evidence="2">Uncharacterized protein</fullName>
    </submittedName>
</protein>
<evidence type="ECO:0000313" key="5">
    <source>
        <dbReference type="Proteomes" id="UP000250153"/>
    </source>
</evidence>
<proteinExistence type="predicted"/>
<feature type="transmembrane region" description="Helical" evidence="1">
    <location>
        <begin position="81"/>
        <end position="102"/>
    </location>
</feature>
<dbReference type="EMBL" id="CP023565">
    <property type="protein sequence ID" value="AWZ37470.1"/>
    <property type="molecule type" value="Genomic_DNA"/>
</dbReference>
<keyword evidence="1" id="KW-1133">Transmembrane helix</keyword>
<sequence>MIKKAYRKIMFQYVTRLNYDKFENSIMLAINSLLSFLFICLNYLKIASVIPYQSKIMYFYLITFFLLVAVRLVWKWYHSRKWAGIVEVVSTYVNTIIVVLILADLAEISIEQLIIYIVIVAIFYAVYLGLSVWYEIQGETADLFSKKIVTVITSIGVISGILGEITDTEFFWNVVTLLLAMLSSIKIVNYWLILDTPYRRNLIKEFGPKDIDRSAIFISKKKSK</sequence>
<keyword evidence="1" id="KW-0472">Membrane</keyword>
<dbReference type="RefSeq" id="WP_112193118.1">
    <property type="nucleotide sequence ID" value="NZ_CP023566.1"/>
</dbReference>
<dbReference type="Proteomes" id="UP000250153">
    <property type="component" value="Chromosome"/>
</dbReference>
<evidence type="ECO:0000313" key="2">
    <source>
        <dbReference type="EMBL" id="AWZ37470.1"/>
    </source>
</evidence>
<feature type="transmembrane region" description="Helical" evidence="1">
    <location>
        <begin position="114"/>
        <end position="136"/>
    </location>
</feature>
<gene>
    <name evidence="3" type="ORF">CPQ89_00045</name>
    <name evidence="2" type="ORF">CPS94_00240</name>
</gene>
<accession>A0AAD0L1F2</accession>
<feature type="transmembrane region" description="Helical" evidence="1">
    <location>
        <begin position="171"/>
        <end position="194"/>
    </location>
</feature>
<feature type="transmembrane region" description="Helical" evidence="1">
    <location>
        <begin position="56"/>
        <end position="74"/>
    </location>
</feature>
<feature type="transmembrane region" description="Helical" evidence="1">
    <location>
        <begin position="148"/>
        <end position="165"/>
    </location>
</feature>
<name>A0AAD0L1F2_9LACO</name>
<evidence type="ECO:0000256" key="1">
    <source>
        <dbReference type="SAM" id="Phobius"/>
    </source>
</evidence>
<feature type="transmembrane region" description="Helical" evidence="1">
    <location>
        <begin position="26"/>
        <end position="44"/>
    </location>
</feature>
<evidence type="ECO:0000313" key="3">
    <source>
        <dbReference type="EMBL" id="AWZ39531.1"/>
    </source>
</evidence>
<dbReference type="AlphaFoldDB" id="A0AAD0L1F2"/>
<dbReference type="EMBL" id="CP023566">
    <property type="protein sequence ID" value="AWZ39531.1"/>
    <property type="molecule type" value="Genomic_DNA"/>
</dbReference>
<reference evidence="4 5" key="1">
    <citation type="submission" date="2017-09" db="EMBL/GenBank/DDBJ databases">
        <title>Predominant Lactobacillus spp. isolated from feces of mice subjected to short-term calorie restriction.</title>
        <authorList>
            <person name="Zhang C."/>
            <person name="Zhao L."/>
            <person name="Pan F."/>
        </authorList>
    </citation>
    <scope>NUCLEOTIDE SEQUENCE [LARGE SCALE GENOMIC DNA]</scope>
    <source>
        <strain evidence="3 4">CR141</strain>
        <strain evidence="2 5">CR147</strain>
    </source>
</reference>
<organism evidence="2 5">
    <name type="scientific">Ligilactobacillus murinus</name>
    <dbReference type="NCBI Taxonomy" id="1622"/>
    <lineage>
        <taxon>Bacteria</taxon>
        <taxon>Bacillati</taxon>
        <taxon>Bacillota</taxon>
        <taxon>Bacilli</taxon>
        <taxon>Lactobacillales</taxon>
        <taxon>Lactobacillaceae</taxon>
        <taxon>Ligilactobacillus</taxon>
    </lineage>
</organism>